<dbReference type="RefSeq" id="XP_024583015.1">
    <property type="nucleotide sequence ID" value="XM_024717525.1"/>
</dbReference>
<dbReference type="EMBL" id="CCYD01002107">
    <property type="protein sequence ID" value="CEG46646.1"/>
    <property type="molecule type" value="Genomic_DNA"/>
</dbReference>
<protein>
    <submittedName>
        <fullName evidence="1">Uncharacterized protein</fullName>
    </submittedName>
</protein>
<keyword evidence="2" id="KW-1185">Reference proteome</keyword>
<dbReference type="AlphaFoldDB" id="A0A0P1B059"/>
<sequence length="61" mass="6984">MPSSVIKHHVQTDWLRAAKALQASADAQSSRMEEIVRSFLSNLSKKMQILIINRNTIRSLY</sequence>
<evidence type="ECO:0000313" key="2">
    <source>
        <dbReference type="Proteomes" id="UP000054928"/>
    </source>
</evidence>
<reference evidence="2" key="1">
    <citation type="submission" date="2014-09" db="EMBL/GenBank/DDBJ databases">
        <authorList>
            <person name="Sharma Rahul"/>
            <person name="Thines Marco"/>
        </authorList>
    </citation>
    <scope>NUCLEOTIDE SEQUENCE [LARGE SCALE GENOMIC DNA]</scope>
</reference>
<organism evidence="1 2">
    <name type="scientific">Plasmopara halstedii</name>
    <name type="common">Downy mildew of sunflower</name>
    <dbReference type="NCBI Taxonomy" id="4781"/>
    <lineage>
        <taxon>Eukaryota</taxon>
        <taxon>Sar</taxon>
        <taxon>Stramenopiles</taxon>
        <taxon>Oomycota</taxon>
        <taxon>Peronosporomycetes</taxon>
        <taxon>Peronosporales</taxon>
        <taxon>Peronosporaceae</taxon>
        <taxon>Plasmopara</taxon>
    </lineage>
</organism>
<dbReference type="Proteomes" id="UP000054928">
    <property type="component" value="Unassembled WGS sequence"/>
</dbReference>
<dbReference type="GeneID" id="36398308"/>
<accession>A0A0P1B059</accession>
<name>A0A0P1B059_PLAHL</name>
<evidence type="ECO:0000313" key="1">
    <source>
        <dbReference type="EMBL" id="CEG46646.1"/>
    </source>
</evidence>
<proteinExistence type="predicted"/>